<gene>
    <name evidence="2" type="ORF">CTheo_3098</name>
</gene>
<evidence type="ECO:0000313" key="2">
    <source>
        <dbReference type="EMBL" id="KAB5593464.1"/>
    </source>
</evidence>
<keyword evidence="1" id="KW-0472">Membrane</keyword>
<organism evidence="2 3">
    <name type="scientific">Ceratobasidium theobromae</name>
    <dbReference type="NCBI Taxonomy" id="1582974"/>
    <lineage>
        <taxon>Eukaryota</taxon>
        <taxon>Fungi</taxon>
        <taxon>Dikarya</taxon>
        <taxon>Basidiomycota</taxon>
        <taxon>Agaricomycotina</taxon>
        <taxon>Agaricomycetes</taxon>
        <taxon>Cantharellales</taxon>
        <taxon>Ceratobasidiaceae</taxon>
        <taxon>Ceratobasidium</taxon>
    </lineage>
</organism>
<keyword evidence="3" id="KW-1185">Reference proteome</keyword>
<evidence type="ECO:0000256" key="1">
    <source>
        <dbReference type="SAM" id="Phobius"/>
    </source>
</evidence>
<sequence length="276" mass="29472">MIAGISKLITLHLAPLLSIVSIILLYIAYFAPVTSLHTEVSLMSITPAITLVALNARSHIAIADEQDLRVLFNGRVVPRAAIAERALAARASRPVDGPSVFMGLLGSCARTSNSAPTICTGESIKPTYDLSVLPENHPRFLSNPTTTAPQFLLASLIFLTLFLILHLLFSLPERLPTTPAGIVKLASHSLAIRLSAWLGVLGLTMGLCTVIVLRIWIGKAVEDFNQDIIDIGKSAPQLVATVQNGFTMMWIAHSFAAPSIVCALFQVQFAAAAGKA</sequence>
<dbReference type="EMBL" id="SSOP01000037">
    <property type="protein sequence ID" value="KAB5593464.1"/>
    <property type="molecule type" value="Genomic_DNA"/>
</dbReference>
<dbReference type="OrthoDB" id="2575000at2759"/>
<protein>
    <recommendedName>
        <fullName evidence="4">Transmembrane protein</fullName>
    </recommendedName>
</protein>
<comment type="caution">
    <text evidence="2">The sequence shown here is derived from an EMBL/GenBank/DDBJ whole genome shotgun (WGS) entry which is preliminary data.</text>
</comment>
<feature type="transmembrane region" description="Helical" evidence="1">
    <location>
        <begin position="12"/>
        <end position="31"/>
    </location>
</feature>
<dbReference type="AlphaFoldDB" id="A0A5N5QP46"/>
<keyword evidence="1" id="KW-1133">Transmembrane helix</keyword>
<accession>A0A5N5QP46</accession>
<feature type="transmembrane region" description="Helical" evidence="1">
    <location>
        <begin position="151"/>
        <end position="169"/>
    </location>
</feature>
<dbReference type="Proteomes" id="UP000383932">
    <property type="component" value="Unassembled WGS sequence"/>
</dbReference>
<name>A0A5N5QP46_9AGAM</name>
<evidence type="ECO:0000313" key="3">
    <source>
        <dbReference type="Proteomes" id="UP000383932"/>
    </source>
</evidence>
<feature type="transmembrane region" description="Helical" evidence="1">
    <location>
        <begin position="250"/>
        <end position="273"/>
    </location>
</feature>
<reference evidence="2 3" key="1">
    <citation type="journal article" date="2019" name="Fungal Biol. Biotechnol.">
        <title>Draft genome sequence of fastidious pathogen Ceratobasidium theobromae, which causes vascular-streak dieback in Theobroma cacao.</title>
        <authorList>
            <person name="Ali S.S."/>
            <person name="Asman A."/>
            <person name="Shao J."/>
            <person name="Firmansyah A.P."/>
            <person name="Susilo A.W."/>
            <person name="Rosmana A."/>
            <person name="McMahon P."/>
            <person name="Junaid M."/>
            <person name="Guest D."/>
            <person name="Kheng T.Y."/>
            <person name="Meinhardt L.W."/>
            <person name="Bailey B.A."/>
        </authorList>
    </citation>
    <scope>NUCLEOTIDE SEQUENCE [LARGE SCALE GENOMIC DNA]</scope>
    <source>
        <strain evidence="2 3">CT2</strain>
    </source>
</reference>
<feature type="transmembrane region" description="Helical" evidence="1">
    <location>
        <begin position="190"/>
        <end position="217"/>
    </location>
</feature>
<evidence type="ECO:0008006" key="4">
    <source>
        <dbReference type="Google" id="ProtNLM"/>
    </source>
</evidence>
<proteinExistence type="predicted"/>
<keyword evidence="1" id="KW-0812">Transmembrane</keyword>